<protein>
    <submittedName>
        <fullName evidence="1">Uncharacterized protein</fullName>
    </submittedName>
</protein>
<reference evidence="1 2" key="1">
    <citation type="submission" date="2019-01" db="EMBL/GenBank/DDBJ databases">
        <title>Sequencing of cultivated peanut Arachis hypogaea provides insights into genome evolution and oil improvement.</title>
        <authorList>
            <person name="Chen X."/>
        </authorList>
    </citation>
    <scope>NUCLEOTIDE SEQUENCE [LARGE SCALE GENOMIC DNA]</scope>
    <source>
        <strain evidence="2">cv. Fuhuasheng</strain>
        <tissue evidence="1">Leaves</tissue>
    </source>
</reference>
<dbReference type="AlphaFoldDB" id="A0A445A1N1"/>
<dbReference type="Proteomes" id="UP000289738">
    <property type="component" value="Chromosome B03"/>
</dbReference>
<keyword evidence="2" id="KW-1185">Reference proteome</keyword>
<dbReference type="EMBL" id="SDMP01000013">
    <property type="protein sequence ID" value="RYR20336.1"/>
    <property type="molecule type" value="Genomic_DNA"/>
</dbReference>
<gene>
    <name evidence="1" type="ORF">Ahy_B03g065443</name>
</gene>
<proteinExistence type="predicted"/>
<sequence>MLLAPLENAVFQFRLFRLYIGDVGGGGSVYLTLVQDDPPLAPPPIHDASPVEDMDMDNEDCDKEYVMDRNDSGSSEDDDKKEFVLDMPAEAVVPYILPPPPPSPALFYGEDDYNLDVREVLRVGRADTCLAPTMSQDHRQLDIILIYSVILLLIQPNPSVSIPVLQGAVRQSYHLKPSYRKVWMESYNKVPKQLQALQSCCPVTICELRALPYHNGYLMLHDYSMFDKVFWAFPSCVEAFKQCKLFVSINGTHLYGKYGGVLLIVVAQDGNINILLSLRVWSRGLSS</sequence>
<comment type="caution">
    <text evidence="1">The sequence shown here is derived from an EMBL/GenBank/DDBJ whole genome shotgun (WGS) entry which is preliminary data.</text>
</comment>
<evidence type="ECO:0000313" key="1">
    <source>
        <dbReference type="EMBL" id="RYR20336.1"/>
    </source>
</evidence>
<accession>A0A445A1N1</accession>
<evidence type="ECO:0000313" key="2">
    <source>
        <dbReference type="Proteomes" id="UP000289738"/>
    </source>
</evidence>
<organism evidence="1 2">
    <name type="scientific">Arachis hypogaea</name>
    <name type="common">Peanut</name>
    <dbReference type="NCBI Taxonomy" id="3818"/>
    <lineage>
        <taxon>Eukaryota</taxon>
        <taxon>Viridiplantae</taxon>
        <taxon>Streptophyta</taxon>
        <taxon>Embryophyta</taxon>
        <taxon>Tracheophyta</taxon>
        <taxon>Spermatophyta</taxon>
        <taxon>Magnoliopsida</taxon>
        <taxon>eudicotyledons</taxon>
        <taxon>Gunneridae</taxon>
        <taxon>Pentapetalae</taxon>
        <taxon>rosids</taxon>
        <taxon>fabids</taxon>
        <taxon>Fabales</taxon>
        <taxon>Fabaceae</taxon>
        <taxon>Papilionoideae</taxon>
        <taxon>50 kb inversion clade</taxon>
        <taxon>dalbergioids sensu lato</taxon>
        <taxon>Dalbergieae</taxon>
        <taxon>Pterocarpus clade</taxon>
        <taxon>Arachis</taxon>
    </lineage>
</organism>
<name>A0A445A1N1_ARAHY</name>